<evidence type="ECO:0000259" key="3">
    <source>
        <dbReference type="Pfam" id="PF17147"/>
    </source>
</evidence>
<protein>
    <submittedName>
        <fullName evidence="4">Pyruvate:ferredoxin oxidoreductase, alpha subunit (EC)</fullName>
        <ecNumber evidence="4">1.2.7.1</ecNumber>
    </submittedName>
</protein>
<dbReference type="PANTHER" id="PTHR32154">
    <property type="entry name" value="PYRUVATE-FLAVODOXIN OXIDOREDUCTASE-RELATED"/>
    <property type="match status" value="1"/>
</dbReference>
<name>A0A6S6T0J8_9BACT</name>
<gene>
    <name evidence="4" type="ORF">HELGO_WM220</name>
</gene>
<dbReference type="PANTHER" id="PTHR32154:SF0">
    <property type="entry name" value="PYRUVATE-FLAVODOXIN OXIDOREDUCTASE-RELATED"/>
    <property type="match status" value="1"/>
</dbReference>
<dbReference type="Pfam" id="PF17147">
    <property type="entry name" value="PFOR_II"/>
    <property type="match status" value="1"/>
</dbReference>
<evidence type="ECO:0000259" key="2">
    <source>
        <dbReference type="Pfam" id="PF01855"/>
    </source>
</evidence>
<dbReference type="InterPro" id="IPR033412">
    <property type="entry name" value="PFOR_II"/>
</dbReference>
<keyword evidence="4" id="KW-0670">Pyruvate</keyword>
<dbReference type="FunFam" id="3.40.50.920:FF:000013">
    <property type="entry name" value="Ferredoxin oxidoreductase alpha subunit"/>
    <property type="match status" value="1"/>
</dbReference>
<dbReference type="EMBL" id="CACVAS010000058">
    <property type="protein sequence ID" value="CAA6811874.1"/>
    <property type="molecule type" value="Genomic_DNA"/>
</dbReference>
<dbReference type="AlphaFoldDB" id="A0A6S6T0J8"/>
<evidence type="ECO:0000313" key="4">
    <source>
        <dbReference type="EMBL" id="CAA6811874.1"/>
    </source>
</evidence>
<accession>A0A6S6T0J8</accession>
<reference evidence="4" key="1">
    <citation type="submission" date="2020-01" db="EMBL/GenBank/DDBJ databases">
        <authorList>
            <person name="Meier V. D."/>
            <person name="Meier V D."/>
        </authorList>
    </citation>
    <scope>NUCLEOTIDE SEQUENCE</scope>
    <source>
        <strain evidence="4">HLG_WM_MAG_01</strain>
    </source>
</reference>
<dbReference type="InterPro" id="IPR029061">
    <property type="entry name" value="THDP-binding"/>
</dbReference>
<dbReference type="InterPro" id="IPR050722">
    <property type="entry name" value="Pyruvate:ferred/Flavod_OxRd"/>
</dbReference>
<dbReference type="SUPFAM" id="SSF52922">
    <property type="entry name" value="TK C-terminal domain-like"/>
    <property type="match status" value="1"/>
</dbReference>
<keyword evidence="1 4" id="KW-0560">Oxidoreductase</keyword>
<proteinExistence type="predicted"/>
<dbReference type="InterPro" id="IPR009014">
    <property type="entry name" value="Transketo_C/PFOR_II"/>
</dbReference>
<dbReference type="SUPFAM" id="SSF52518">
    <property type="entry name" value="Thiamin diphosphate-binding fold (THDP-binding)"/>
    <property type="match status" value="1"/>
</dbReference>
<dbReference type="GO" id="GO:0006979">
    <property type="term" value="P:response to oxidative stress"/>
    <property type="evidence" value="ECO:0007669"/>
    <property type="project" value="TreeGrafter"/>
</dbReference>
<feature type="domain" description="Pyruvate:ferredoxin oxidoreductase core" evidence="3">
    <location>
        <begin position="286"/>
        <end position="366"/>
    </location>
</feature>
<evidence type="ECO:0000256" key="1">
    <source>
        <dbReference type="ARBA" id="ARBA00023002"/>
    </source>
</evidence>
<dbReference type="Gene3D" id="3.40.50.970">
    <property type="match status" value="1"/>
</dbReference>
<feature type="domain" description="Pyruvate flavodoxin/ferredoxin oxidoreductase pyrimidine binding" evidence="2">
    <location>
        <begin position="41"/>
        <end position="261"/>
    </location>
</feature>
<dbReference type="InterPro" id="IPR002880">
    <property type="entry name" value="Pyrv_Fd/Flavodoxin_OxRdtase_N"/>
</dbReference>
<dbReference type="GO" id="GO:0019164">
    <property type="term" value="F:pyruvate synthase activity"/>
    <property type="evidence" value="ECO:0007669"/>
    <property type="project" value="UniProtKB-EC"/>
</dbReference>
<dbReference type="EC" id="1.2.7.1" evidence="4"/>
<sequence length="397" mass="43686">MSYKHNDGRPQPVKKLVDMNYLLKEAPREKHFITGAQAMAEAVKRANVDMAIAYPITPQSEVMHLVGDIFAQGHIKEYYRAEEELGTMSAIAGAARAGVRLFTATSGPGLLRGLEAIVSWSGHRVPAVLGILTRVVNAPLSIQPDNIEMAYMMHCGAVMLHAENQQDTFDMTLAAFAITEKVDVYIPVAVATEGFFVTHAKGYVDMTPEDIALNDFDSVAAPVPAMDNETPPARIQRDAPVQKSNFMSYLIHSVWQQEIWDSNKRAMKYIYEYLGGPIEVQNPESDVFVVASGCAAAQAREAWRYAQEDGLSVGLIKVKAIRPFPEDEIRDAVKNAKALIVPEHNIIGWLSKEVRAAIPNGGIVVNGPRVYGGMTLPVELIMKEIHTALGLEYDLKL</sequence>
<dbReference type="CDD" id="cd07034">
    <property type="entry name" value="TPP_PYR_PFOR_IOR-alpha_like"/>
    <property type="match status" value="1"/>
</dbReference>
<dbReference type="Gene3D" id="3.40.50.920">
    <property type="match status" value="1"/>
</dbReference>
<organism evidence="4">
    <name type="scientific">uncultured Sulfurovum sp</name>
    <dbReference type="NCBI Taxonomy" id="269237"/>
    <lineage>
        <taxon>Bacteria</taxon>
        <taxon>Pseudomonadati</taxon>
        <taxon>Campylobacterota</taxon>
        <taxon>Epsilonproteobacteria</taxon>
        <taxon>Campylobacterales</taxon>
        <taxon>Sulfurovaceae</taxon>
        <taxon>Sulfurovum</taxon>
        <taxon>environmental samples</taxon>
    </lineage>
</organism>
<dbReference type="Pfam" id="PF01855">
    <property type="entry name" value="POR_N"/>
    <property type="match status" value="1"/>
</dbReference>